<dbReference type="Proteomes" id="UP000030655">
    <property type="component" value="Unassembled WGS sequence"/>
</dbReference>
<evidence type="ECO:0000313" key="4">
    <source>
        <dbReference type="Proteomes" id="UP000030655"/>
    </source>
</evidence>
<proteinExistence type="predicted"/>
<name>A0A059F475_9MICR</name>
<evidence type="ECO:0000256" key="1">
    <source>
        <dbReference type="SAM" id="MobiDB-lite"/>
    </source>
</evidence>
<reference evidence="4" key="1">
    <citation type="submission" date="2013-02" db="EMBL/GenBank/DDBJ databases">
        <authorList>
            <consortium name="The Broad Institute Genome Sequencing Platform"/>
            <person name="Cuomo C."/>
            <person name="Becnel J."/>
            <person name="Sanscrainte N."/>
            <person name="Walker B."/>
            <person name="Young S.K."/>
            <person name="Zeng Q."/>
            <person name="Gargeya S."/>
            <person name="Fitzgerald M."/>
            <person name="Haas B."/>
            <person name="Abouelleil A."/>
            <person name="Alvarado L."/>
            <person name="Arachchi H.M."/>
            <person name="Berlin A.M."/>
            <person name="Chapman S.B."/>
            <person name="Dewar J."/>
            <person name="Goldberg J."/>
            <person name="Griggs A."/>
            <person name="Gujja S."/>
            <person name="Hansen M."/>
            <person name="Howarth C."/>
            <person name="Imamovic A."/>
            <person name="Larimer J."/>
            <person name="McCowan C."/>
            <person name="Murphy C."/>
            <person name="Neiman D."/>
            <person name="Pearson M."/>
            <person name="Priest M."/>
            <person name="Roberts A."/>
            <person name="Saif S."/>
            <person name="Shea T."/>
            <person name="Sisk P."/>
            <person name="Sykes S."/>
            <person name="Wortman J."/>
            <person name="Nusbaum C."/>
            <person name="Birren B."/>
        </authorList>
    </citation>
    <scope>NUCLEOTIDE SEQUENCE [LARGE SCALE GENOMIC DNA]</scope>
    <source>
        <strain evidence="4">PRA339</strain>
    </source>
</reference>
<feature type="non-terminal residue" evidence="3">
    <location>
        <position position="247"/>
    </location>
</feature>
<keyword evidence="2" id="KW-0732">Signal</keyword>
<feature type="signal peptide" evidence="2">
    <location>
        <begin position="1"/>
        <end position="19"/>
    </location>
</feature>
<dbReference type="AlphaFoldDB" id="A0A059F475"/>
<feature type="chain" id="PRO_5001576897" evidence="2">
    <location>
        <begin position="20"/>
        <end position="247"/>
    </location>
</feature>
<dbReference type="OrthoDB" id="10347459at2759"/>
<keyword evidence="4" id="KW-1185">Reference proteome</keyword>
<evidence type="ECO:0000313" key="3">
    <source>
        <dbReference type="EMBL" id="KCZ82043.1"/>
    </source>
</evidence>
<reference evidence="3 4" key="2">
    <citation type="submission" date="2014-03" db="EMBL/GenBank/DDBJ databases">
        <title>The Genome Sequence of Anncaliia algerae insect isolate PRA339.</title>
        <authorList>
            <consortium name="The Broad Institute Genome Sequencing Platform"/>
            <consortium name="The Broad Institute Genome Sequencing Center for Infectious Disease"/>
            <person name="Cuomo C."/>
            <person name="Becnel J."/>
            <person name="Sanscrainte N."/>
            <person name="Walker B."/>
            <person name="Young S.K."/>
            <person name="Zeng Q."/>
            <person name="Gargeya S."/>
            <person name="Fitzgerald M."/>
            <person name="Haas B."/>
            <person name="Abouelleil A."/>
            <person name="Alvarado L."/>
            <person name="Arachchi H.M."/>
            <person name="Berlin A.M."/>
            <person name="Chapman S.B."/>
            <person name="Dewar J."/>
            <person name="Goldberg J."/>
            <person name="Griggs A."/>
            <person name="Gujja S."/>
            <person name="Hansen M."/>
            <person name="Howarth C."/>
            <person name="Imamovic A."/>
            <person name="Larimer J."/>
            <person name="McCowan C."/>
            <person name="Murphy C."/>
            <person name="Neiman D."/>
            <person name="Pearson M."/>
            <person name="Priest M."/>
            <person name="Roberts A."/>
            <person name="Saif S."/>
            <person name="Shea T."/>
            <person name="Sisk P."/>
            <person name="Sykes S."/>
            <person name="Wortman J."/>
            <person name="Nusbaum C."/>
            <person name="Birren B."/>
        </authorList>
    </citation>
    <scope>NUCLEOTIDE SEQUENCE [LARGE SCALE GENOMIC DNA]</scope>
    <source>
        <strain evidence="3 4">PRA339</strain>
    </source>
</reference>
<feature type="compositionally biased region" description="Polar residues" evidence="1">
    <location>
        <begin position="67"/>
        <end position="94"/>
    </location>
</feature>
<organism evidence="3 4">
    <name type="scientific">Anncaliia algerae PRA339</name>
    <dbReference type="NCBI Taxonomy" id="1288291"/>
    <lineage>
        <taxon>Eukaryota</taxon>
        <taxon>Fungi</taxon>
        <taxon>Fungi incertae sedis</taxon>
        <taxon>Microsporidia</taxon>
        <taxon>Tubulinosematoidea</taxon>
        <taxon>Tubulinosematidae</taxon>
        <taxon>Anncaliia</taxon>
    </lineage>
</organism>
<dbReference type="VEuPathDB" id="MicrosporidiaDB:H312_00525"/>
<accession>A0A059F475</accession>
<feature type="region of interest" description="Disordered" evidence="1">
    <location>
        <begin position="67"/>
        <end position="112"/>
    </location>
</feature>
<gene>
    <name evidence="3" type="ORF">H312_00525</name>
</gene>
<dbReference type="EMBL" id="KK365133">
    <property type="protein sequence ID" value="KCZ82043.1"/>
    <property type="molecule type" value="Genomic_DNA"/>
</dbReference>
<evidence type="ECO:0000256" key="2">
    <source>
        <dbReference type="SAM" id="SignalP"/>
    </source>
</evidence>
<dbReference type="HOGENOM" id="CLU_1126786_0_0_1"/>
<sequence length="247" mass="28273">MHSVKFLIMILYKLDFCGSTKTNKRVSNMNYDSDNLDDSGSNNTVLYGKRFCGENIDNSLRNSYSESESILSQNTRGSNNFSEKPITSSENQYKVPSMGSETSKKESECTDLNHSCEPNNQVYSSYRPQATMNTNSMEEHSCRNYKDRNQFQFNCSLNAEQNFGGINQHAGNIGNSFPRWSCPNNFGSYPNLTNSQNQEDPLYTIQRGTQHDTYQNYGYANSQMQSSPFVYQQSHRHVDNHYFPSQS</sequence>
<protein>
    <submittedName>
        <fullName evidence="3">Uncharacterized protein</fullName>
    </submittedName>
</protein>